<dbReference type="OrthoDB" id="9796523at2"/>
<feature type="coiled-coil region" evidence="1">
    <location>
        <begin position="118"/>
        <end position="149"/>
    </location>
</feature>
<reference evidence="2 3" key="1">
    <citation type="submission" date="2015-11" db="EMBL/GenBank/DDBJ databases">
        <authorList>
            <person name="Zhang Y."/>
            <person name="Guo Z."/>
        </authorList>
    </citation>
    <scope>NUCLEOTIDE SEQUENCE [LARGE SCALE GENOMIC DNA]</scope>
    <source>
        <strain evidence="2 3">ChDC F174</strain>
    </source>
</reference>
<evidence type="ECO:0000313" key="3">
    <source>
        <dbReference type="Proteomes" id="UP000063275"/>
    </source>
</evidence>
<dbReference type="AlphaFoldDB" id="A0A0S2ZLF2"/>
<name>A0A0S2ZLF2_9FUSO</name>
<dbReference type="KEGG" id="fhw:RN87_04070"/>
<dbReference type="InterPro" id="IPR025591">
    <property type="entry name" value="RloB"/>
</dbReference>
<dbReference type="EMBL" id="CP013331">
    <property type="protein sequence ID" value="ALQ39720.1"/>
    <property type="molecule type" value="Genomic_DNA"/>
</dbReference>
<keyword evidence="1" id="KW-0175">Coiled coil</keyword>
<protein>
    <submittedName>
        <fullName evidence="2">Abortive phage resistance protein</fullName>
    </submittedName>
</protein>
<dbReference type="RefSeq" id="WP_029492556.1">
    <property type="nucleotide sequence ID" value="NZ_ATKF01000006.1"/>
</dbReference>
<evidence type="ECO:0000256" key="1">
    <source>
        <dbReference type="SAM" id="Coils"/>
    </source>
</evidence>
<evidence type="ECO:0000313" key="2">
    <source>
        <dbReference type="EMBL" id="ALQ39720.1"/>
    </source>
</evidence>
<organism evidence="2">
    <name type="scientific">Fusobacterium hwasookii ChDC F174</name>
    <dbReference type="NCBI Taxonomy" id="1307442"/>
    <lineage>
        <taxon>Bacteria</taxon>
        <taxon>Fusobacteriati</taxon>
        <taxon>Fusobacteriota</taxon>
        <taxon>Fusobacteriia</taxon>
        <taxon>Fusobacteriales</taxon>
        <taxon>Fusobacteriaceae</taxon>
        <taxon>Fusobacterium</taxon>
    </lineage>
</organism>
<sequence length="314" mass="37593">MREKKNFAERTRISKEDRTRKKNFLVFEGNRTEGIYFNTINELKDKIGINPLIEIISIEKTYTEEGWSNPKKILEQLLKDLEEIENGKFSYKTLVDKIIEIIMEDKKFFSNISKEISLKEIIEDIKNEIESLDNIVENVEEDCEFLLNMIIKKLFLTIEEIPNILETVLKNIENKQITYSEDIDKMCLIVDRDKKSFKEEQYNYVKEECERKNFKLYVTNPCFEFWLLLHFDEVHLINKEELLENKRASSKVRFVESELKKYFPYNKNKYNAELLIEKIHLAIENEKKFCEDIEELKDKLGSNIGLLIQELKEK</sequence>
<proteinExistence type="predicted"/>
<accession>A0A0S2ZLF2</accession>
<dbReference type="Proteomes" id="UP000063275">
    <property type="component" value="Chromosome"/>
</dbReference>
<gene>
    <name evidence="2" type="ORF">RN87_04070</name>
</gene>
<dbReference type="Pfam" id="PF13707">
    <property type="entry name" value="RloB"/>
    <property type="match status" value="1"/>
</dbReference>